<proteinExistence type="predicted"/>
<protein>
    <submittedName>
        <fullName evidence="1">Uncharacterized protein</fullName>
    </submittedName>
</protein>
<accession>A0A8H7PSR5</accession>
<dbReference type="PANTHER" id="PTHR23083:SF464">
    <property type="entry name" value="TETRATRICOPEPTIDE REPEAT DOMAIN 7, ISOFORM A"/>
    <property type="match status" value="1"/>
</dbReference>
<dbReference type="InterPro" id="IPR051722">
    <property type="entry name" value="Endocytosis_PI4K-reg_protein"/>
</dbReference>
<dbReference type="Proteomes" id="UP000612746">
    <property type="component" value="Unassembled WGS sequence"/>
</dbReference>
<organism evidence="1 2">
    <name type="scientific">Umbelopsis vinacea</name>
    <dbReference type="NCBI Taxonomy" id="44442"/>
    <lineage>
        <taxon>Eukaryota</taxon>
        <taxon>Fungi</taxon>
        <taxon>Fungi incertae sedis</taxon>
        <taxon>Mucoromycota</taxon>
        <taxon>Mucoromycotina</taxon>
        <taxon>Umbelopsidomycetes</taxon>
        <taxon>Umbelopsidales</taxon>
        <taxon>Umbelopsidaceae</taxon>
        <taxon>Umbelopsis</taxon>
    </lineage>
</organism>
<comment type="caution">
    <text evidence="1">The sequence shown here is derived from an EMBL/GenBank/DDBJ whole genome shotgun (WGS) entry which is preliminary data.</text>
</comment>
<name>A0A8H7PSR5_9FUNG</name>
<reference evidence="1" key="1">
    <citation type="submission" date="2020-12" db="EMBL/GenBank/DDBJ databases">
        <title>Metabolic potential, ecology and presence of endohyphal bacteria is reflected in genomic diversity of Mucoromycotina.</title>
        <authorList>
            <person name="Muszewska A."/>
            <person name="Okrasinska A."/>
            <person name="Steczkiewicz K."/>
            <person name="Drgas O."/>
            <person name="Orlowska M."/>
            <person name="Perlinska-Lenart U."/>
            <person name="Aleksandrzak-Piekarczyk T."/>
            <person name="Szatraj K."/>
            <person name="Zielenkiewicz U."/>
            <person name="Pilsyk S."/>
            <person name="Malc E."/>
            <person name="Mieczkowski P."/>
            <person name="Kruszewska J.S."/>
            <person name="Biernat P."/>
            <person name="Pawlowska J."/>
        </authorList>
    </citation>
    <scope>NUCLEOTIDE SEQUENCE</scope>
    <source>
        <strain evidence="1">WA0000051536</strain>
    </source>
</reference>
<gene>
    <name evidence="1" type="ORF">INT44_006455</name>
</gene>
<sequence length="180" mass="20177">PALMTSAKAIQIAKEIDTARCKGNWSALPELARRYKKHNPDGTVLEQTILAEHALTQVLEKIKEPFDLYSNDSPEHLAFPPTVDRSSVNYAREQLVRASQSKNESDLFVLTSCFHSIQFAAVILARTLHDIGDYSKALNTLKQVAFRPEDVESGYALVLLVQARTIKGNTNFTSFCFDYN</sequence>
<dbReference type="OrthoDB" id="29013at2759"/>
<evidence type="ECO:0000313" key="2">
    <source>
        <dbReference type="Proteomes" id="UP000612746"/>
    </source>
</evidence>
<dbReference type="PANTHER" id="PTHR23083">
    <property type="entry name" value="TETRATRICOPEPTIDE REPEAT PROTEIN, TPR"/>
    <property type="match status" value="1"/>
</dbReference>
<keyword evidence="2" id="KW-1185">Reference proteome</keyword>
<feature type="non-terminal residue" evidence="1">
    <location>
        <position position="1"/>
    </location>
</feature>
<dbReference type="EMBL" id="JAEPRA010000010">
    <property type="protein sequence ID" value="KAG2179607.1"/>
    <property type="molecule type" value="Genomic_DNA"/>
</dbReference>
<evidence type="ECO:0000313" key="1">
    <source>
        <dbReference type="EMBL" id="KAG2179607.1"/>
    </source>
</evidence>
<dbReference type="AlphaFoldDB" id="A0A8H7PSR5"/>